<gene>
    <name evidence="2" type="ORF">CHS0354_034700</name>
</gene>
<evidence type="ECO:0000256" key="1">
    <source>
        <dbReference type="SAM" id="MobiDB-lite"/>
    </source>
</evidence>
<reference evidence="2" key="2">
    <citation type="journal article" date="2021" name="Genome Biol. Evol.">
        <title>Developing a high-quality reference genome for a parasitic bivalve with doubly uniparental inheritance (Bivalvia: Unionida).</title>
        <authorList>
            <person name="Smith C.H."/>
        </authorList>
    </citation>
    <scope>NUCLEOTIDE SEQUENCE</scope>
    <source>
        <strain evidence="2">CHS0354</strain>
        <tissue evidence="2">Mantle</tissue>
    </source>
</reference>
<dbReference type="AlphaFoldDB" id="A0AAE0VJX6"/>
<dbReference type="Proteomes" id="UP001195483">
    <property type="component" value="Unassembled WGS sequence"/>
</dbReference>
<dbReference type="EMBL" id="JAEAOA010002041">
    <property type="protein sequence ID" value="KAK3579587.1"/>
    <property type="molecule type" value="Genomic_DNA"/>
</dbReference>
<feature type="region of interest" description="Disordered" evidence="1">
    <location>
        <begin position="94"/>
        <end position="131"/>
    </location>
</feature>
<evidence type="ECO:0000313" key="2">
    <source>
        <dbReference type="EMBL" id="KAK3579587.1"/>
    </source>
</evidence>
<keyword evidence="3" id="KW-1185">Reference proteome</keyword>
<reference evidence="2" key="1">
    <citation type="journal article" date="2021" name="Genome Biol. Evol.">
        <title>A High-Quality Reference Genome for a Parasitic Bivalve with Doubly Uniparental Inheritance (Bivalvia: Unionida).</title>
        <authorList>
            <person name="Smith C.H."/>
        </authorList>
    </citation>
    <scope>NUCLEOTIDE SEQUENCE</scope>
    <source>
        <strain evidence="2">CHS0354</strain>
    </source>
</reference>
<evidence type="ECO:0000313" key="3">
    <source>
        <dbReference type="Proteomes" id="UP001195483"/>
    </source>
</evidence>
<sequence>MSWTQSKYEDTKRKAEKRLTNWVQRTRGGKGFLADTSFSQPKGCGKKQTGISRLYEDFTNAFKKIEWNQKKEKDTSAIEVEHFRESLITHSKASNVSSLHLEQDRNSSNVSRQDILPELPQLPYINSQERR</sequence>
<comment type="caution">
    <text evidence="2">The sequence shown here is derived from an EMBL/GenBank/DDBJ whole genome shotgun (WGS) entry which is preliminary data.</text>
</comment>
<reference evidence="2" key="3">
    <citation type="submission" date="2023-05" db="EMBL/GenBank/DDBJ databases">
        <authorList>
            <person name="Smith C.H."/>
        </authorList>
    </citation>
    <scope>NUCLEOTIDE SEQUENCE</scope>
    <source>
        <strain evidence="2">CHS0354</strain>
        <tissue evidence="2">Mantle</tissue>
    </source>
</reference>
<protein>
    <submittedName>
        <fullName evidence="2">Uncharacterized protein</fullName>
    </submittedName>
</protein>
<accession>A0AAE0VJX6</accession>
<name>A0AAE0VJX6_9BIVA</name>
<organism evidence="2 3">
    <name type="scientific">Potamilus streckersoni</name>
    <dbReference type="NCBI Taxonomy" id="2493646"/>
    <lineage>
        <taxon>Eukaryota</taxon>
        <taxon>Metazoa</taxon>
        <taxon>Spiralia</taxon>
        <taxon>Lophotrochozoa</taxon>
        <taxon>Mollusca</taxon>
        <taxon>Bivalvia</taxon>
        <taxon>Autobranchia</taxon>
        <taxon>Heteroconchia</taxon>
        <taxon>Palaeoheterodonta</taxon>
        <taxon>Unionida</taxon>
        <taxon>Unionoidea</taxon>
        <taxon>Unionidae</taxon>
        <taxon>Ambleminae</taxon>
        <taxon>Lampsilini</taxon>
        <taxon>Potamilus</taxon>
    </lineage>
</organism>
<proteinExistence type="predicted"/>
<feature type="compositionally biased region" description="Polar residues" evidence="1">
    <location>
        <begin position="94"/>
        <end position="112"/>
    </location>
</feature>